<keyword evidence="6" id="KW-0723">Serine/threonine-protein kinase</keyword>
<dbReference type="PANTHER" id="PTHR48011:SF7">
    <property type="entry name" value="F10K1.14 PROTEIN"/>
    <property type="match status" value="1"/>
</dbReference>
<sequence length="370" mass="40209">MEKVISENNWVRGSCIGRGAYGTVYLGIDVSSGAVFAVKSVDLASSSGGGSPAAEAALEDEIRILKSLSSPFIVKYLGDDTSSFRRNLHMEYMPAGTAADVAAAAKSTTGFLDEAAVASYTWCLVSALGYLHSRGIVHCDVKGKNVLLGHSPGSAKLADFGSAVEISSPTAAAAAISIRGSPLWMAPEVIRGERQGTESDVWSLGCTVIEMVTGKPAWGDGGAHSVCRIGYSDELPRFPAELSRLGHDFLDKCLRRDYTERWSCDQLLHHPFVTVNTQKYSIDYSSPRCVLEDWFGSDFQDEEEEEEEEEVQNLGASERLRELVSDSGANWEYSDGWITVRCQSEDGEGTFSEYSAPIRRTNSNSRKLLV</sequence>
<dbReference type="GO" id="GO:0004672">
    <property type="term" value="F:protein kinase activity"/>
    <property type="evidence" value="ECO:0000318"/>
    <property type="project" value="GO_Central"/>
</dbReference>
<keyword evidence="1" id="KW-0808">Transferase</keyword>
<proteinExistence type="inferred from homology"/>
<dbReference type="Pfam" id="PF00069">
    <property type="entry name" value="Pkinase"/>
    <property type="match status" value="1"/>
</dbReference>
<dbReference type="Gene3D" id="1.10.510.10">
    <property type="entry name" value="Transferase(Phosphotransferase) domain 1"/>
    <property type="match status" value="1"/>
</dbReference>
<dbReference type="PROSITE" id="PS00107">
    <property type="entry name" value="PROTEIN_KINASE_ATP"/>
    <property type="match status" value="1"/>
</dbReference>
<evidence type="ECO:0000256" key="3">
    <source>
        <dbReference type="ARBA" id="ARBA00022777"/>
    </source>
</evidence>
<name>A0A022S0Y1_ERYGU</name>
<evidence type="ECO:0000256" key="2">
    <source>
        <dbReference type="ARBA" id="ARBA00022741"/>
    </source>
</evidence>
<keyword evidence="2 5" id="KW-0547">Nucleotide-binding</keyword>
<dbReference type="SUPFAM" id="SSF56112">
    <property type="entry name" value="Protein kinase-like (PK-like)"/>
    <property type="match status" value="1"/>
</dbReference>
<dbReference type="eggNOG" id="KOG0198">
    <property type="taxonomic scope" value="Eukaryota"/>
</dbReference>
<dbReference type="Proteomes" id="UP000030748">
    <property type="component" value="Unassembled WGS sequence"/>
</dbReference>
<keyword evidence="3" id="KW-0418">Kinase</keyword>
<evidence type="ECO:0000256" key="1">
    <source>
        <dbReference type="ARBA" id="ARBA00022679"/>
    </source>
</evidence>
<dbReference type="InterPro" id="IPR008271">
    <property type="entry name" value="Ser/Thr_kinase_AS"/>
</dbReference>
<evidence type="ECO:0000256" key="5">
    <source>
        <dbReference type="PROSITE-ProRule" id="PRU10141"/>
    </source>
</evidence>
<organism evidence="8 9">
    <name type="scientific">Erythranthe guttata</name>
    <name type="common">Yellow monkey flower</name>
    <name type="synonym">Mimulus guttatus</name>
    <dbReference type="NCBI Taxonomy" id="4155"/>
    <lineage>
        <taxon>Eukaryota</taxon>
        <taxon>Viridiplantae</taxon>
        <taxon>Streptophyta</taxon>
        <taxon>Embryophyta</taxon>
        <taxon>Tracheophyta</taxon>
        <taxon>Spermatophyta</taxon>
        <taxon>Magnoliopsida</taxon>
        <taxon>eudicotyledons</taxon>
        <taxon>Gunneridae</taxon>
        <taxon>Pentapetalae</taxon>
        <taxon>asterids</taxon>
        <taxon>lamiids</taxon>
        <taxon>Lamiales</taxon>
        <taxon>Phrymaceae</taxon>
        <taxon>Erythranthe</taxon>
    </lineage>
</organism>
<evidence type="ECO:0000313" key="9">
    <source>
        <dbReference type="Proteomes" id="UP000030748"/>
    </source>
</evidence>
<dbReference type="GO" id="GO:0005524">
    <property type="term" value="F:ATP binding"/>
    <property type="evidence" value="ECO:0007669"/>
    <property type="project" value="UniProtKB-UniRule"/>
</dbReference>
<reference evidence="8 9" key="1">
    <citation type="journal article" date="2013" name="Proc. Natl. Acad. Sci. U.S.A.">
        <title>Fine-scale variation in meiotic recombination in Mimulus inferred from population shotgun sequencing.</title>
        <authorList>
            <person name="Hellsten U."/>
            <person name="Wright K.M."/>
            <person name="Jenkins J."/>
            <person name="Shu S."/>
            <person name="Yuan Y."/>
            <person name="Wessler S.R."/>
            <person name="Schmutz J."/>
            <person name="Willis J.H."/>
            <person name="Rokhsar D.S."/>
        </authorList>
    </citation>
    <scope>NUCLEOTIDE SEQUENCE [LARGE SCALE GENOMIC DNA]</scope>
    <source>
        <strain evidence="9">cv. DUN x IM62</strain>
    </source>
</reference>
<dbReference type="SMART" id="SM00220">
    <property type="entry name" value="S_TKc"/>
    <property type="match status" value="1"/>
</dbReference>
<feature type="binding site" evidence="5">
    <location>
        <position position="39"/>
    </location>
    <ligand>
        <name>ATP</name>
        <dbReference type="ChEBI" id="CHEBI:30616"/>
    </ligand>
</feature>
<dbReference type="PANTHER" id="PTHR48011">
    <property type="entry name" value="CCR4-NOT TRANSCRIPTIONAL COMPLEX SUBUNIT CAF120-RELATED"/>
    <property type="match status" value="1"/>
</dbReference>
<gene>
    <name evidence="8" type="ORF">MIMGU_mgv1a021688mg</name>
</gene>
<dbReference type="InterPro" id="IPR017441">
    <property type="entry name" value="Protein_kinase_ATP_BS"/>
</dbReference>
<comment type="similarity">
    <text evidence="6">Belongs to the protein kinase superfamily.</text>
</comment>
<dbReference type="STRING" id="4155.A0A022S0Y1"/>
<dbReference type="InterPro" id="IPR011009">
    <property type="entry name" value="Kinase-like_dom_sf"/>
</dbReference>
<protein>
    <recommendedName>
        <fullName evidence="7">Protein kinase domain-containing protein</fullName>
    </recommendedName>
</protein>
<evidence type="ECO:0000313" key="8">
    <source>
        <dbReference type="EMBL" id="EYU45969.1"/>
    </source>
</evidence>
<evidence type="ECO:0000256" key="4">
    <source>
        <dbReference type="ARBA" id="ARBA00022840"/>
    </source>
</evidence>
<dbReference type="CDD" id="cd06606">
    <property type="entry name" value="STKc_MAPKKK"/>
    <property type="match status" value="1"/>
</dbReference>
<dbReference type="InterPro" id="IPR000719">
    <property type="entry name" value="Prot_kinase_dom"/>
</dbReference>
<dbReference type="PROSITE" id="PS00108">
    <property type="entry name" value="PROTEIN_KINASE_ST"/>
    <property type="match status" value="1"/>
</dbReference>
<dbReference type="AlphaFoldDB" id="A0A022S0Y1"/>
<dbReference type="InterPro" id="IPR052751">
    <property type="entry name" value="Plant_MAPKKK"/>
</dbReference>
<keyword evidence="4 5" id="KW-0067">ATP-binding</keyword>
<dbReference type="PROSITE" id="PS50011">
    <property type="entry name" value="PROTEIN_KINASE_DOM"/>
    <property type="match status" value="1"/>
</dbReference>
<dbReference type="GO" id="GO:0007165">
    <property type="term" value="P:signal transduction"/>
    <property type="evidence" value="ECO:0000318"/>
    <property type="project" value="GO_Central"/>
</dbReference>
<evidence type="ECO:0000256" key="6">
    <source>
        <dbReference type="RuleBase" id="RU000304"/>
    </source>
</evidence>
<dbReference type="EMBL" id="KI630171">
    <property type="protein sequence ID" value="EYU45969.1"/>
    <property type="molecule type" value="Genomic_DNA"/>
</dbReference>
<dbReference type="GO" id="GO:0004674">
    <property type="term" value="F:protein serine/threonine kinase activity"/>
    <property type="evidence" value="ECO:0007669"/>
    <property type="project" value="UniProtKB-KW"/>
</dbReference>
<evidence type="ECO:0000259" key="7">
    <source>
        <dbReference type="PROSITE" id="PS50011"/>
    </source>
</evidence>
<feature type="domain" description="Protein kinase" evidence="7">
    <location>
        <begin position="10"/>
        <end position="273"/>
    </location>
</feature>
<accession>A0A022S0Y1</accession>
<keyword evidence="9" id="KW-1185">Reference proteome</keyword>